<organism evidence="1 2">
    <name type="scientific">Caerostris extrusa</name>
    <name type="common">Bark spider</name>
    <name type="synonym">Caerostris bankana</name>
    <dbReference type="NCBI Taxonomy" id="172846"/>
    <lineage>
        <taxon>Eukaryota</taxon>
        <taxon>Metazoa</taxon>
        <taxon>Ecdysozoa</taxon>
        <taxon>Arthropoda</taxon>
        <taxon>Chelicerata</taxon>
        <taxon>Arachnida</taxon>
        <taxon>Araneae</taxon>
        <taxon>Araneomorphae</taxon>
        <taxon>Entelegynae</taxon>
        <taxon>Araneoidea</taxon>
        <taxon>Araneidae</taxon>
        <taxon>Caerostris</taxon>
    </lineage>
</organism>
<evidence type="ECO:0000313" key="1">
    <source>
        <dbReference type="EMBL" id="GIY80040.1"/>
    </source>
</evidence>
<dbReference type="EMBL" id="BPLR01015955">
    <property type="protein sequence ID" value="GIY80040.1"/>
    <property type="molecule type" value="Genomic_DNA"/>
</dbReference>
<proteinExistence type="predicted"/>
<protein>
    <submittedName>
        <fullName evidence="1">Uncharacterized protein</fullName>
    </submittedName>
</protein>
<dbReference type="Proteomes" id="UP001054945">
    <property type="component" value="Unassembled WGS sequence"/>
</dbReference>
<comment type="caution">
    <text evidence="1">The sequence shown here is derived from an EMBL/GenBank/DDBJ whole genome shotgun (WGS) entry which is preliminary data.</text>
</comment>
<gene>
    <name evidence="1" type="ORF">CEXT_43771</name>
</gene>
<accession>A0AAV4WFE7</accession>
<reference evidence="1 2" key="1">
    <citation type="submission" date="2021-06" db="EMBL/GenBank/DDBJ databases">
        <title>Caerostris extrusa draft genome.</title>
        <authorList>
            <person name="Kono N."/>
            <person name="Arakawa K."/>
        </authorList>
    </citation>
    <scope>NUCLEOTIDE SEQUENCE [LARGE SCALE GENOMIC DNA]</scope>
</reference>
<name>A0AAV4WFE7_CAEEX</name>
<keyword evidence="2" id="KW-1185">Reference proteome</keyword>
<evidence type="ECO:0000313" key="2">
    <source>
        <dbReference type="Proteomes" id="UP001054945"/>
    </source>
</evidence>
<sequence>MDTTCSEGAGTLFRTTSVSQSVCNFRTPVCKVGSMVGKVHEIKVKAASDQGLPQFKTTDGCFPPRRRFSRSKVIFALALVD</sequence>
<dbReference type="AlphaFoldDB" id="A0AAV4WFE7"/>